<dbReference type="CDD" id="cd11659">
    <property type="entry name" value="SANT_CDC5_II"/>
    <property type="match status" value="1"/>
</dbReference>
<dbReference type="GO" id="GO:0016607">
    <property type="term" value="C:nuclear speck"/>
    <property type="evidence" value="ECO:0007669"/>
    <property type="project" value="UniProtKB-ARBA"/>
</dbReference>
<keyword evidence="6" id="KW-0175">Coiled coil</keyword>
<dbReference type="InterPro" id="IPR047240">
    <property type="entry name" value="SANT_CDC5L_II"/>
</dbReference>
<proteinExistence type="inferred from homology"/>
<evidence type="ECO:0000256" key="15">
    <source>
        <dbReference type="SAM" id="MobiDB-lite"/>
    </source>
</evidence>
<dbReference type="GO" id="GO:0019904">
    <property type="term" value="F:protein domain specific binding"/>
    <property type="evidence" value="ECO:0007669"/>
    <property type="project" value="UniProtKB-ARBA"/>
</dbReference>
<dbReference type="InterPro" id="IPR047242">
    <property type="entry name" value="CDC5L/Cef1"/>
</dbReference>
<dbReference type="InterPro" id="IPR017930">
    <property type="entry name" value="Myb_dom"/>
</dbReference>
<feature type="region of interest" description="Disordered" evidence="15">
    <location>
        <begin position="225"/>
        <end position="275"/>
    </location>
</feature>
<feature type="compositionally biased region" description="Basic and acidic residues" evidence="15">
    <location>
        <begin position="118"/>
        <end position="127"/>
    </location>
</feature>
<evidence type="ECO:0000256" key="9">
    <source>
        <dbReference type="ARBA" id="ARBA00023204"/>
    </source>
</evidence>
<keyword evidence="8" id="KW-0508">mRNA splicing</keyword>
<evidence type="ECO:0000256" key="6">
    <source>
        <dbReference type="ARBA" id="ARBA00023054"/>
    </source>
</evidence>
<feature type="region of interest" description="Disordered" evidence="15">
    <location>
        <begin position="107"/>
        <end position="143"/>
    </location>
</feature>
<keyword evidence="2" id="KW-0507">mRNA processing</keyword>
<evidence type="ECO:0000256" key="12">
    <source>
        <dbReference type="ARBA" id="ARBA00057681"/>
    </source>
</evidence>
<dbReference type="PROSITE" id="PS51294">
    <property type="entry name" value="HTH_MYB"/>
    <property type="match status" value="2"/>
</dbReference>
<comment type="similarity">
    <text evidence="1">Belongs to the CEF1 family.</text>
</comment>
<feature type="compositionally biased region" description="Polar residues" evidence="15">
    <location>
        <begin position="378"/>
        <end position="419"/>
    </location>
</feature>
<feature type="region of interest" description="Disordered" evidence="15">
    <location>
        <begin position="378"/>
        <end position="461"/>
    </location>
</feature>
<evidence type="ECO:0000256" key="14">
    <source>
        <dbReference type="ARBA" id="ARBA00082900"/>
    </source>
</evidence>
<dbReference type="GO" id="GO:0000977">
    <property type="term" value="F:RNA polymerase II transcription regulatory region sequence-specific DNA binding"/>
    <property type="evidence" value="ECO:0007669"/>
    <property type="project" value="TreeGrafter"/>
</dbReference>
<dbReference type="GO" id="GO:0005681">
    <property type="term" value="C:spliceosomal complex"/>
    <property type="evidence" value="ECO:0007669"/>
    <property type="project" value="UniProtKB-KW"/>
</dbReference>
<dbReference type="GO" id="GO:0000398">
    <property type="term" value="P:mRNA splicing, via spliceosome"/>
    <property type="evidence" value="ECO:0007669"/>
    <property type="project" value="InterPro"/>
</dbReference>
<evidence type="ECO:0000256" key="3">
    <source>
        <dbReference type="ARBA" id="ARBA00022728"/>
    </source>
</evidence>
<dbReference type="PANTHER" id="PTHR45885:SF1">
    <property type="entry name" value="CELL DIVISION CYCLE 5-LIKE PROTEIN"/>
    <property type="match status" value="1"/>
</dbReference>
<evidence type="ECO:0000256" key="13">
    <source>
        <dbReference type="ARBA" id="ARBA00074456"/>
    </source>
</evidence>
<dbReference type="FunFam" id="1.10.10.60:FF:000021">
    <property type="entry name" value="CDC5 cell division cycle 5-like"/>
    <property type="match status" value="1"/>
</dbReference>
<dbReference type="Pfam" id="PF11831">
    <property type="entry name" value="Myb_Cef"/>
    <property type="match status" value="2"/>
</dbReference>
<evidence type="ECO:0000259" key="16">
    <source>
        <dbReference type="PROSITE" id="PS50090"/>
    </source>
</evidence>
<organism evidence="18 19">
    <name type="scientific">Cricetulus griseus</name>
    <name type="common">Chinese hamster</name>
    <name type="synonym">Cricetulus barabensis griseus</name>
    <dbReference type="NCBI Taxonomy" id="10029"/>
    <lineage>
        <taxon>Eukaryota</taxon>
        <taxon>Metazoa</taxon>
        <taxon>Chordata</taxon>
        <taxon>Craniata</taxon>
        <taxon>Vertebrata</taxon>
        <taxon>Euteleostomi</taxon>
        <taxon>Mammalia</taxon>
        <taxon>Eutheria</taxon>
        <taxon>Euarchontoglires</taxon>
        <taxon>Glires</taxon>
        <taxon>Rodentia</taxon>
        <taxon>Myomorpha</taxon>
        <taxon>Muroidea</taxon>
        <taxon>Cricetidae</taxon>
        <taxon>Cricetinae</taxon>
        <taxon>Cricetulus</taxon>
    </lineage>
</organism>
<name>A0A8C2LMU9_CRIGR</name>
<dbReference type="GO" id="GO:0000981">
    <property type="term" value="F:DNA-binding transcription factor activity, RNA polymerase II-specific"/>
    <property type="evidence" value="ECO:0007669"/>
    <property type="project" value="TreeGrafter"/>
</dbReference>
<evidence type="ECO:0000256" key="2">
    <source>
        <dbReference type="ARBA" id="ARBA00022664"/>
    </source>
</evidence>
<keyword evidence="4" id="KW-0677">Repeat</keyword>
<keyword evidence="11" id="KW-0131">Cell cycle</keyword>
<keyword evidence="5" id="KW-0227">DNA damage</keyword>
<evidence type="ECO:0000256" key="10">
    <source>
        <dbReference type="ARBA" id="ARBA00023242"/>
    </source>
</evidence>
<dbReference type="InterPro" id="IPR001005">
    <property type="entry name" value="SANT/Myb"/>
</dbReference>
<keyword evidence="7" id="KW-0238">DNA-binding</keyword>
<reference evidence="18" key="1">
    <citation type="submission" date="2025-08" db="UniProtKB">
        <authorList>
            <consortium name="Ensembl"/>
        </authorList>
    </citation>
    <scope>IDENTIFICATION</scope>
</reference>
<feature type="compositionally biased region" description="Basic and acidic residues" evidence="15">
    <location>
        <begin position="437"/>
        <end position="451"/>
    </location>
</feature>
<dbReference type="GO" id="GO:0006281">
    <property type="term" value="P:DNA repair"/>
    <property type="evidence" value="ECO:0007669"/>
    <property type="project" value="UniProtKB-KW"/>
</dbReference>
<dbReference type="AlphaFoldDB" id="A0A8C2LMU9"/>
<keyword evidence="10" id="KW-0539">Nucleus</keyword>
<feature type="domain" description="Myb-like" evidence="16">
    <location>
        <begin position="3"/>
        <end position="54"/>
    </location>
</feature>
<dbReference type="PANTHER" id="PTHR45885">
    <property type="entry name" value="CELL DIVISION CYCLE 5-LIKE PROTEIN"/>
    <property type="match status" value="1"/>
</dbReference>
<dbReference type="PROSITE" id="PS50090">
    <property type="entry name" value="MYB_LIKE"/>
    <property type="match status" value="2"/>
</dbReference>
<dbReference type="SMART" id="SM00717">
    <property type="entry name" value="SANT"/>
    <property type="match status" value="2"/>
</dbReference>
<reference evidence="18" key="2">
    <citation type="submission" date="2025-09" db="UniProtKB">
        <authorList>
            <consortium name="Ensembl"/>
        </authorList>
    </citation>
    <scope>IDENTIFICATION</scope>
</reference>
<keyword evidence="9" id="KW-0234">DNA repair</keyword>
<feature type="compositionally biased region" description="Basic and acidic residues" evidence="15">
    <location>
        <begin position="241"/>
        <end position="257"/>
    </location>
</feature>
<dbReference type="Ensembl" id="ENSCGRT00001009053.1">
    <property type="protein sequence ID" value="ENSCGRP00001005843.1"/>
    <property type="gene ID" value="ENSCGRG00001007741.1"/>
</dbReference>
<sequence>MPRIMIKGGMWRNTEDEILKAAVMKYGKKQWSRIASLLHRKSAKQCKARWYEWLDPSIKKTEWSRQEEEKLLHLAKLMPTQWRTIAPIIGRTAAQCLEHYEFLLDQSDQRDNEEETTDDPRKLKPGEIDPNPETKPARPDPIDMDEDELEMLSEARAHLANTQGKKAKRKASEKQLEEARLLAALQKRRELRAAGIEIAQKRKRKRGVDYNTEIPFEKKPALGFYDTSEENYQALDQDLDGELRSEKEGRDRKQDKQRFKRKKESDLPSPILQTRGVSEFTKKRSKLVLPAPQISDAELQEVVKVGQAVAGQTAEESGITNSASSTLLSDYNVTNNSMALRTPRTPASQDRILQEAQNLIDLSGVTPRRQVVQTPNMVLSTPFRTPSNGAEGQTPRSGTTPKPVTNATPGRTPLSNKLNINPEDGMADYSDPSSVKQMERESHDHLQNAEKELEESETDDTYIKDAADVDAQKQAISDAEHVKETNAQRSTGPSEVNESILRPFDVESPLTDLQQRKCVGVATNNSDHITYLEHSPYEKFSEEELKKAQDVLVQEIEVVKQGMSHRELSSEAYNQVWEECYSQVLYLPGQSRYILDEINQGHMATEAKRAAKMEKKMKILLGGYQSRALGLMKQLDDLWDQTEQDYLELRTFEELKKLEESTILQRFECLREDGQRQQDREKELQQRYSDLMMEKETLQARF</sequence>
<evidence type="ECO:0000256" key="1">
    <source>
        <dbReference type="ARBA" id="ARBA00010506"/>
    </source>
</evidence>
<evidence type="ECO:0000259" key="17">
    <source>
        <dbReference type="PROSITE" id="PS51294"/>
    </source>
</evidence>
<evidence type="ECO:0000256" key="4">
    <source>
        <dbReference type="ARBA" id="ARBA00022737"/>
    </source>
</evidence>
<feature type="domain" description="HTH myb-type" evidence="17">
    <location>
        <begin position="59"/>
        <end position="108"/>
    </location>
</feature>
<evidence type="ECO:0000256" key="8">
    <source>
        <dbReference type="ARBA" id="ARBA00023187"/>
    </source>
</evidence>
<keyword evidence="3" id="KW-0747">Spliceosome</keyword>
<accession>A0A8C2LMU9</accession>
<comment type="function">
    <text evidence="12">DNA-binding protein involved in cell cycle control. May act as a transcription activator. Plays a role in pre-mRNA splicing as core component of precatalytic, catalytic and postcatalytic spliceosomal complexes. Component of the PRP19-CDC5L complex that forms an integral part of the spliceosome and is required for activating pre-mRNA splicing. The PRP19-CDC5L complex may also play a role in the response to DNA damage (DDR). As a component of the minor spliceosome, involved in the splicing of U12-type introns in pre-mRNAs.</text>
</comment>
<dbReference type="Proteomes" id="UP000694386">
    <property type="component" value="Unplaced"/>
</dbReference>
<evidence type="ECO:0000256" key="11">
    <source>
        <dbReference type="ARBA" id="ARBA00023306"/>
    </source>
</evidence>
<dbReference type="InterPro" id="IPR021786">
    <property type="entry name" value="Cdc5p/Cef1_C"/>
</dbReference>
<evidence type="ECO:0000313" key="19">
    <source>
        <dbReference type="Proteomes" id="UP000694386"/>
    </source>
</evidence>
<dbReference type="InterPro" id="IPR009057">
    <property type="entry name" value="Homeodomain-like_sf"/>
</dbReference>
<feature type="domain" description="Myb-like" evidence="16">
    <location>
        <begin position="55"/>
        <end position="104"/>
    </location>
</feature>
<dbReference type="GO" id="GO:0000974">
    <property type="term" value="C:Prp19 complex"/>
    <property type="evidence" value="ECO:0007669"/>
    <property type="project" value="InterPro"/>
</dbReference>
<evidence type="ECO:0000313" key="18">
    <source>
        <dbReference type="Ensembl" id="ENSCGRP00001005843.1"/>
    </source>
</evidence>
<dbReference type="FunFam" id="1.10.10.60:FF:000091">
    <property type="entry name" value="CDC5 cell division cycle 5-like"/>
    <property type="match status" value="1"/>
</dbReference>
<dbReference type="Pfam" id="PF13921">
    <property type="entry name" value="Myb_DNA-bind_6"/>
    <property type="match status" value="1"/>
</dbReference>
<evidence type="ECO:0000256" key="5">
    <source>
        <dbReference type="ARBA" id="ARBA00022763"/>
    </source>
</evidence>
<dbReference type="Gene3D" id="1.10.10.60">
    <property type="entry name" value="Homeodomain-like"/>
    <property type="match status" value="2"/>
</dbReference>
<dbReference type="CDD" id="cd00167">
    <property type="entry name" value="SANT"/>
    <property type="match status" value="1"/>
</dbReference>
<protein>
    <recommendedName>
        <fullName evidence="13">Cell division cycle 5-like protein</fullName>
    </recommendedName>
    <alternativeName>
        <fullName evidence="14">Cdc5-like protein</fullName>
    </alternativeName>
</protein>
<evidence type="ECO:0000256" key="7">
    <source>
        <dbReference type="ARBA" id="ARBA00023125"/>
    </source>
</evidence>
<feature type="domain" description="HTH myb-type" evidence="17">
    <location>
        <begin position="1"/>
        <end position="58"/>
    </location>
</feature>
<dbReference type="SUPFAM" id="SSF46689">
    <property type="entry name" value="Homeodomain-like"/>
    <property type="match status" value="1"/>
</dbReference>